<organism evidence="2 3">
    <name type="scientific">Pedobacter aquae</name>
    <dbReference type="NCBI Taxonomy" id="2605747"/>
    <lineage>
        <taxon>Bacteria</taxon>
        <taxon>Pseudomonadati</taxon>
        <taxon>Bacteroidota</taxon>
        <taxon>Sphingobacteriia</taxon>
        <taxon>Sphingobacteriales</taxon>
        <taxon>Sphingobacteriaceae</taxon>
        <taxon>Pedobacter</taxon>
    </lineage>
</organism>
<keyword evidence="3" id="KW-1185">Reference proteome</keyword>
<feature type="signal peptide" evidence="1">
    <location>
        <begin position="1"/>
        <end position="19"/>
    </location>
</feature>
<gene>
    <name evidence="2" type="primary">gldN</name>
    <name evidence="2" type="ORF">FYC62_16035</name>
</gene>
<dbReference type="Pfam" id="PF19841">
    <property type="entry name" value="GldN"/>
    <property type="match status" value="1"/>
</dbReference>
<reference evidence="2 3" key="1">
    <citation type="submission" date="2019-08" db="EMBL/GenBank/DDBJ databases">
        <title>Pedobacter sp. nov., isolated from Han river, South Korea.</title>
        <authorList>
            <person name="Lee D.-H."/>
            <person name="Kim Y.-S."/>
            <person name="Hwang E.-M."/>
            <person name="Le Tran T.C."/>
            <person name="Cha C.-J."/>
        </authorList>
    </citation>
    <scope>NUCLEOTIDE SEQUENCE [LARGE SCALE GENOMIC DNA]</scope>
    <source>
        <strain evidence="2 3">CJ43</strain>
    </source>
</reference>
<dbReference type="InterPro" id="IPR019847">
    <property type="entry name" value="Gliding_motility_assoc_GldN"/>
</dbReference>
<sequence>MKKIIFSFLVAVVSTSVVFGQTNGAAQTTTPAVAQKKKKTIVRSIHDFTDSVKYDKNISRDSIKCAPEMPKVKADDVTYSKRVWRDVFFVENANKFLSAAEPKKNIIRIILDEVRSQKIEGYNNDKFELDVDSATIDGTLNTLGIISDEEFSDYEKNIKFGLRIMEDWYFDKNRSEFKPFIIGIAVIVPNTVNLNAGPAAPGAGGPGAGGVSNLGELLNNMQPVVWINYPSVRERLCKYIVAHPNDKIKYSFDDIFQLRFFGSVITKESTPEDIRIKDRKDLATGIDKLLEAERIKRSLTQYEQDLWEY</sequence>
<dbReference type="NCBIfam" id="TIGR03523">
    <property type="entry name" value="GldN"/>
    <property type="match status" value="1"/>
</dbReference>
<evidence type="ECO:0000313" key="3">
    <source>
        <dbReference type="Proteomes" id="UP000323653"/>
    </source>
</evidence>
<dbReference type="Proteomes" id="UP000323653">
    <property type="component" value="Chromosome"/>
</dbReference>
<dbReference type="AlphaFoldDB" id="A0A5C0VMX4"/>
<protein>
    <submittedName>
        <fullName evidence="2">Gliding motility protein GldN</fullName>
    </submittedName>
</protein>
<feature type="chain" id="PRO_5022902204" evidence="1">
    <location>
        <begin position="20"/>
        <end position="309"/>
    </location>
</feature>
<name>A0A5C0VMX4_9SPHI</name>
<evidence type="ECO:0000313" key="2">
    <source>
        <dbReference type="EMBL" id="QEK53013.1"/>
    </source>
</evidence>
<evidence type="ECO:0000256" key="1">
    <source>
        <dbReference type="SAM" id="SignalP"/>
    </source>
</evidence>
<proteinExistence type="predicted"/>
<dbReference type="EMBL" id="CP043329">
    <property type="protein sequence ID" value="QEK53013.1"/>
    <property type="molecule type" value="Genomic_DNA"/>
</dbReference>
<dbReference type="KEGG" id="pej:FYC62_16035"/>
<accession>A0A5C0VMX4</accession>
<dbReference type="RefSeq" id="WP_149075666.1">
    <property type="nucleotide sequence ID" value="NZ_CP043329.1"/>
</dbReference>
<keyword evidence="1" id="KW-0732">Signal</keyword>